<evidence type="ECO:0000313" key="2">
    <source>
        <dbReference type="Proteomes" id="UP001159427"/>
    </source>
</evidence>
<keyword evidence="2" id="KW-1185">Reference proteome</keyword>
<comment type="caution">
    <text evidence="1">The sequence shown here is derived from an EMBL/GenBank/DDBJ whole genome shotgun (WGS) entry which is preliminary data.</text>
</comment>
<protein>
    <submittedName>
        <fullName evidence="1">Uncharacterized protein</fullName>
    </submittedName>
</protein>
<name>A0ABN8PYN3_9CNID</name>
<proteinExistence type="predicted"/>
<sequence length="245" mass="27501">MSKRGKGHFSDVIYATIVLFEYRTNIELIVVPPALLLLTNGRYFFLEMTSTHRSVLRITGGKIKGYHKFNVKGPEGTPVNVYPESGNEDPFALGCVLPEVADMPSTLQDVIMVSTSTKKTYTLREVAGRQIGRVQYFLNREIKHLLDCGKINKIEGVKATTTKRTPVHQKWEKNVRHSGGAFIPCTWKIECNEEYIGVVERRLSLVVSEMGEEGADMVVEIVGPALETCTSAEAWKLCRPPRKQD</sequence>
<organism evidence="1 2">
    <name type="scientific">Porites evermanni</name>
    <dbReference type="NCBI Taxonomy" id="104178"/>
    <lineage>
        <taxon>Eukaryota</taxon>
        <taxon>Metazoa</taxon>
        <taxon>Cnidaria</taxon>
        <taxon>Anthozoa</taxon>
        <taxon>Hexacorallia</taxon>
        <taxon>Scleractinia</taxon>
        <taxon>Fungiina</taxon>
        <taxon>Poritidae</taxon>
        <taxon>Porites</taxon>
    </lineage>
</organism>
<evidence type="ECO:0000313" key="1">
    <source>
        <dbReference type="EMBL" id="CAH3150943.1"/>
    </source>
</evidence>
<dbReference type="EMBL" id="CALNXI010001001">
    <property type="protein sequence ID" value="CAH3150943.1"/>
    <property type="molecule type" value="Genomic_DNA"/>
</dbReference>
<reference evidence="1 2" key="1">
    <citation type="submission" date="2022-05" db="EMBL/GenBank/DDBJ databases">
        <authorList>
            <consortium name="Genoscope - CEA"/>
            <person name="William W."/>
        </authorList>
    </citation>
    <scope>NUCLEOTIDE SEQUENCE [LARGE SCALE GENOMIC DNA]</scope>
</reference>
<feature type="non-terminal residue" evidence="1">
    <location>
        <position position="245"/>
    </location>
</feature>
<gene>
    <name evidence="1" type="ORF">PEVE_00000250</name>
</gene>
<accession>A0ABN8PYN3</accession>
<dbReference type="Proteomes" id="UP001159427">
    <property type="component" value="Unassembled WGS sequence"/>
</dbReference>